<feature type="region of interest" description="Disordered" evidence="1">
    <location>
        <begin position="1"/>
        <end position="44"/>
    </location>
</feature>
<gene>
    <name evidence="3" type="ORF">FHL15_002718</name>
</gene>
<reference evidence="4" key="1">
    <citation type="submission" date="2019-06" db="EMBL/GenBank/DDBJ databases">
        <title>Draft genome sequence of the griseofulvin-producing fungus Xylaria cubensis strain G536.</title>
        <authorList>
            <person name="Mead M.E."/>
            <person name="Raja H.A."/>
            <person name="Steenwyk J.L."/>
            <person name="Knowles S.L."/>
            <person name="Oberlies N.H."/>
            <person name="Rokas A."/>
        </authorList>
    </citation>
    <scope>NUCLEOTIDE SEQUENCE [LARGE SCALE GENOMIC DNA]</scope>
    <source>
        <strain evidence="4">G536</strain>
    </source>
</reference>
<keyword evidence="2" id="KW-1133">Transmembrane helix</keyword>
<evidence type="ECO:0000313" key="3">
    <source>
        <dbReference type="EMBL" id="TRX96446.1"/>
    </source>
</evidence>
<comment type="caution">
    <text evidence="3">The sequence shown here is derived from an EMBL/GenBank/DDBJ whole genome shotgun (WGS) entry which is preliminary data.</text>
</comment>
<dbReference type="AlphaFoldDB" id="A0A553I8B6"/>
<sequence length="366" mass="40726">MTQPSPKTAMASNIDASSQHNNSNSDGHQGSPRQAAAVPTALPRAPVEPIATRFRERYQNLGSKSKRYTSVLLQNWQCVRSQREGREMEQGNSESVLFTGGILGGPHFISDMGFPYPETFLKALERQPAADVSDRGEQEMEIPTESNIEFSLPVVPRQTVFAYTSVKVADKIVPIQPTYVVLGIFRRGHPNPQERVVFVPKPEQLFRQLRWAVYRLRGLRGTFFSLKHVKGLRCDAEKGTHERVELDKNGVTDLQVLFYMCKKWHVSDSTSKVWADWIHQALNDGSNDVTKGTYALELVLSWSIARISIVVLLPVLLSLAIGIHLNAQNWTDLATIQTAWGTASYIVSTGGLLAALLAILSTIESE</sequence>
<feature type="compositionally biased region" description="Polar residues" evidence="1">
    <location>
        <begin position="1"/>
        <end position="32"/>
    </location>
</feature>
<evidence type="ECO:0000313" key="4">
    <source>
        <dbReference type="Proteomes" id="UP000319160"/>
    </source>
</evidence>
<dbReference type="EMBL" id="VFLP01000011">
    <property type="protein sequence ID" value="TRX96446.1"/>
    <property type="molecule type" value="Genomic_DNA"/>
</dbReference>
<evidence type="ECO:0000256" key="1">
    <source>
        <dbReference type="SAM" id="MobiDB-lite"/>
    </source>
</evidence>
<dbReference type="STRING" id="2512241.A0A553I8B6"/>
<feature type="transmembrane region" description="Helical" evidence="2">
    <location>
        <begin position="304"/>
        <end position="325"/>
    </location>
</feature>
<dbReference type="Proteomes" id="UP000319160">
    <property type="component" value="Unassembled WGS sequence"/>
</dbReference>
<keyword evidence="4" id="KW-1185">Reference proteome</keyword>
<proteinExistence type="predicted"/>
<evidence type="ECO:0000256" key="2">
    <source>
        <dbReference type="SAM" id="Phobius"/>
    </source>
</evidence>
<protein>
    <submittedName>
        <fullName evidence="3">Uncharacterized protein</fullName>
    </submittedName>
</protein>
<keyword evidence="2" id="KW-0812">Transmembrane</keyword>
<name>A0A553I8B6_9PEZI</name>
<keyword evidence="2" id="KW-0472">Membrane</keyword>
<dbReference type="OrthoDB" id="5420013at2759"/>
<feature type="transmembrane region" description="Helical" evidence="2">
    <location>
        <begin position="345"/>
        <end position="363"/>
    </location>
</feature>
<organism evidence="3 4">
    <name type="scientific">Xylaria flabelliformis</name>
    <dbReference type="NCBI Taxonomy" id="2512241"/>
    <lineage>
        <taxon>Eukaryota</taxon>
        <taxon>Fungi</taxon>
        <taxon>Dikarya</taxon>
        <taxon>Ascomycota</taxon>
        <taxon>Pezizomycotina</taxon>
        <taxon>Sordariomycetes</taxon>
        <taxon>Xylariomycetidae</taxon>
        <taxon>Xylariales</taxon>
        <taxon>Xylariaceae</taxon>
        <taxon>Xylaria</taxon>
    </lineage>
</organism>
<accession>A0A553I8B6</accession>